<dbReference type="AlphaFoldDB" id="A0A0N0VLW3"/>
<evidence type="ECO:0000256" key="3">
    <source>
        <dbReference type="ARBA" id="ARBA00022448"/>
    </source>
</evidence>
<protein>
    <recommendedName>
        <fullName evidence="8">Probable membrane transporter protein</fullName>
    </recommendedName>
</protein>
<keyword evidence="4 8" id="KW-1003">Cell membrane</keyword>
<comment type="caution">
    <text evidence="9">The sequence shown here is derived from an EMBL/GenBank/DDBJ whole genome shotgun (WGS) entry which is preliminary data.</text>
</comment>
<comment type="subcellular location">
    <subcellularLocation>
        <location evidence="1 8">Cell membrane</location>
        <topology evidence="1 8">Multi-pass membrane protein</topology>
    </subcellularLocation>
</comment>
<evidence type="ECO:0000313" key="9">
    <source>
        <dbReference type="EMBL" id="KPB01104.1"/>
    </source>
</evidence>
<keyword evidence="3" id="KW-0813">Transport</keyword>
<reference evidence="9 10" key="1">
    <citation type="submission" date="2015-01" db="EMBL/GenBank/DDBJ databases">
        <title>Ahrensia donghaiensis sp. nov., a novel dimethylsulphoniopropionate-cleavage bacterium isolated from seawater and emended descriptions of the genus Ahrensia and Ahrensia kielensis.</title>
        <authorList>
            <person name="Liu J."/>
        </authorList>
    </citation>
    <scope>NUCLEOTIDE SEQUENCE [LARGE SCALE GENOMIC DNA]</scope>
    <source>
        <strain evidence="9 10">LZD062</strain>
    </source>
</reference>
<feature type="transmembrane region" description="Helical" evidence="8">
    <location>
        <begin position="150"/>
        <end position="167"/>
    </location>
</feature>
<feature type="transmembrane region" description="Helical" evidence="8">
    <location>
        <begin position="54"/>
        <end position="73"/>
    </location>
</feature>
<evidence type="ECO:0000256" key="8">
    <source>
        <dbReference type="RuleBase" id="RU363041"/>
    </source>
</evidence>
<feature type="transmembrane region" description="Helical" evidence="8">
    <location>
        <begin position="204"/>
        <end position="224"/>
    </location>
</feature>
<name>A0A0N0VLW3_9HYPH</name>
<dbReference type="PANTHER" id="PTHR30269:SF37">
    <property type="entry name" value="MEMBRANE TRANSPORTER PROTEIN"/>
    <property type="match status" value="1"/>
</dbReference>
<feature type="transmembrane region" description="Helical" evidence="8">
    <location>
        <begin position="80"/>
        <end position="100"/>
    </location>
</feature>
<organism evidence="9 10">
    <name type="scientific">Ahrensia marina</name>
    <dbReference type="NCBI Taxonomy" id="1514904"/>
    <lineage>
        <taxon>Bacteria</taxon>
        <taxon>Pseudomonadati</taxon>
        <taxon>Pseudomonadota</taxon>
        <taxon>Alphaproteobacteria</taxon>
        <taxon>Hyphomicrobiales</taxon>
        <taxon>Ahrensiaceae</taxon>
        <taxon>Ahrensia</taxon>
    </lineage>
</organism>
<feature type="transmembrane region" description="Helical" evidence="8">
    <location>
        <begin position="12"/>
        <end position="34"/>
    </location>
</feature>
<gene>
    <name evidence="9" type="ORF">SU32_10495</name>
</gene>
<dbReference type="GO" id="GO:0005886">
    <property type="term" value="C:plasma membrane"/>
    <property type="evidence" value="ECO:0007669"/>
    <property type="project" value="UniProtKB-SubCell"/>
</dbReference>
<dbReference type="InterPro" id="IPR052017">
    <property type="entry name" value="TSUP"/>
</dbReference>
<keyword evidence="10" id="KW-1185">Reference proteome</keyword>
<feature type="transmembrane region" description="Helical" evidence="8">
    <location>
        <begin position="120"/>
        <end position="138"/>
    </location>
</feature>
<dbReference type="STRING" id="1514904.SU32_10495"/>
<proteinExistence type="inferred from homology"/>
<dbReference type="EMBL" id="JXMU01000014">
    <property type="protein sequence ID" value="KPB01104.1"/>
    <property type="molecule type" value="Genomic_DNA"/>
</dbReference>
<dbReference type="PATRIC" id="fig|1514904.3.peg.931"/>
<evidence type="ECO:0000256" key="5">
    <source>
        <dbReference type="ARBA" id="ARBA00022692"/>
    </source>
</evidence>
<evidence type="ECO:0000313" key="10">
    <source>
        <dbReference type="Proteomes" id="UP000038011"/>
    </source>
</evidence>
<keyword evidence="5 8" id="KW-0812">Transmembrane</keyword>
<dbReference type="InterPro" id="IPR002781">
    <property type="entry name" value="TM_pro_TauE-like"/>
</dbReference>
<evidence type="ECO:0000256" key="2">
    <source>
        <dbReference type="ARBA" id="ARBA00009142"/>
    </source>
</evidence>
<evidence type="ECO:0000256" key="1">
    <source>
        <dbReference type="ARBA" id="ARBA00004651"/>
    </source>
</evidence>
<dbReference type="Pfam" id="PF01925">
    <property type="entry name" value="TauE"/>
    <property type="match status" value="1"/>
</dbReference>
<keyword evidence="7 8" id="KW-0472">Membrane</keyword>
<evidence type="ECO:0000256" key="7">
    <source>
        <dbReference type="ARBA" id="ARBA00023136"/>
    </source>
</evidence>
<feature type="transmembrane region" description="Helical" evidence="8">
    <location>
        <begin position="173"/>
        <end position="192"/>
    </location>
</feature>
<evidence type="ECO:0000256" key="4">
    <source>
        <dbReference type="ARBA" id="ARBA00022475"/>
    </source>
</evidence>
<keyword evidence="6 8" id="KW-1133">Transmembrane helix</keyword>
<dbReference type="Proteomes" id="UP000038011">
    <property type="component" value="Unassembled WGS sequence"/>
</dbReference>
<sequence>MVRGFSGFGSGMLIGPTTAALFTPKVALIVLAFVDSLPSMALAWTTRKQTQWREVLPMVLGYLILVPLGIYVLKTADPSALRWFISLSILIAVTLLWGGYKYRGPRSSAVSLSVGAGGGFMGAAAGLPGPPALLYWMAGDSKAAQVRANMIFYLFLTDIIIITGYFLGDIFTVSASALGLLAMLPYLVGIFIGSKCFSGASERLYRNVAFSMILAAAILALPLLDTALR</sequence>
<accession>A0A0N0VLW3</accession>
<comment type="similarity">
    <text evidence="2 8">Belongs to the 4-toluene sulfonate uptake permease (TSUP) (TC 2.A.102) family.</text>
</comment>
<evidence type="ECO:0000256" key="6">
    <source>
        <dbReference type="ARBA" id="ARBA00022989"/>
    </source>
</evidence>
<dbReference type="PANTHER" id="PTHR30269">
    <property type="entry name" value="TRANSMEMBRANE PROTEIN YFCA"/>
    <property type="match status" value="1"/>
</dbReference>